<evidence type="ECO:0000313" key="1">
    <source>
        <dbReference type="EMBL" id="QEE12277.1"/>
    </source>
</evidence>
<dbReference type="InterPro" id="IPR025267">
    <property type="entry name" value="ORF017-like"/>
</dbReference>
<dbReference type="KEGG" id="barn:D1092_04575"/>
<dbReference type="Proteomes" id="UP000829580">
    <property type="component" value="Chromosome"/>
</dbReference>
<dbReference type="NCBIfam" id="TIGR04387">
    <property type="entry name" value="capsid_maj_N4"/>
    <property type="match status" value="1"/>
</dbReference>
<reference evidence="1" key="2">
    <citation type="journal article" date="2020" name="Int. J. Syst. Evol. Microbiol.">
        <title>Bartonella kosoyi sp. nov. and Bartonella krasnovii sp. nov., two novel species closely related to the zoonotic Bartonella elizabethae, isolated from black rats and wild desert rodent-fleas.</title>
        <authorList>
            <person name="Gutierrez R."/>
            <person name="Shalit T."/>
            <person name="Markus B."/>
            <person name="Yuan C."/>
            <person name="Nachum-Biala Y."/>
            <person name="Elad D."/>
            <person name="Harrus S."/>
        </authorList>
    </citation>
    <scope>NUCLEOTIDE SEQUENCE</scope>
    <source>
        <strain evidence="1">OE 1-1</strain>
    </source>
</reference>
<dbReference type="EMBL" id="CP031844">
    <property type="protein sequence ID" value="QEE12277.1"/>
    <property type="molecule type" value="Genomic_DNA"/>
</dbReference>
<proteinExistence type="predicted"/>
<keyword evidence="4" id="KW-1185">Reference proteome</keyword>
<reference evidence="2 4" key="3">
    <citation type="submission" date="2022-02" db="EMBL/GenBank/DDBJ databases">
        <title>Genomic structural plasticity of rodent-associated Bartonella in nature.</title>
        <authorList>
            <person name="Sousa K.C.M."/>
            <person name="Gutierrez R."/>
            <person name="Yahalomi D."/>
            <person name="Shalit T."/>
            <person name="Markus B."/>
            <person name="Nachum-Biala Y."/>
            <person name="Hawlena H."/>
            <person name="Marcos-Hadad E."/>
            <person name="Hazkani-Covo E."/>
            <person name="Neves H.R."/>
            <person name="Covo S."/>
            <person name="Harrus S."/>
        </authorList>
    </citation>
    <scope>NUCLEOTIDE SEQUENCE [LARGE SCALE GENOMIC DNA]</scope>
    <source>
        <strain evidence="2 4">B35_1_2</strain>
    </source>
</reference>
<evidence type="ECO:0000313" key="2">
    <source>
        <dbReference type="EMBL" id="UNF29785.1"/>
    </source>
</evidence>
<evidence type="ECO:0000313" key="4">
    <source>
        <dbReference type="Proteomes" id="UP000829580"/>
    </source>
</evidence>
<gene>
    <name evidence="1" type="ORF">D1092_04575</name>
    <name evidence="2" type="ORF">MNL13_03235</name>
</gene>
<dbReference type="Pfam" id="PF13252">
    <property type="entry name" value="Phage_capsid_3"/>
    <property type="match status" value="1"/>
</dbReference>
<dbReference type="Proteomes" id="UP000321311">
    <property type="component" value="Chromosome"/>
</dbReference>
<reference evidence="3" key="1">
    <citation type="submission" date="2019-07" db="EMBL/GenBank/DDBJ databases">
        <title>Bartonella kosoyii sp. nov. and Bartonella krasnovii sp. nov., two novel members of the Bartonella elizabethae complex sensu lato, isolated from black rats and wild desert rodent-fleas.</title>
        <authorList>
            <person name="Gutierrez R."/>
            <person name="Shalit T."/>
            <person name="Markus B."/>
            <person name="Yuan C."/>
            <person name="Nachum-Biala Y."/>
            <person name="Elad D."/>
            <person name="Harrus S."/>
        </authorList>
    </citation>
    <scope>NUCLEOTIDE SEQUENCE [LARGE SCALE GENOMIC DNA]</scope>
    <source>
        <strain evidence="3">OE 1-1</strain>
    </source>
</reference>
<name>A0A5B9D1G8_9HYPH</name>
<dbReference type="RefSeq" id="WP_120122376.1">
    <property type="nucleotide sequence ID" value="NZ_CP031844.2"/>
</dbReference>
<dbReference type="GeneID" id="71061424"/>
<dbReference type="EMBL" id="CP093033">
    <property type="protein sequence ID" value="UNF29785.1"/>
    <property type="molecule type" value="Genomic_DNA"/>
</dbReference>
<protein>
    <submittedName>
        <fullName evidence="2">N4-gp56 family major capsid protein</fullName>
    </submittedName>
    <submittedName>
        <fullName evidence="1">Phage protein</fullName>
    </submittedName>
</protein>
<organism evidence="1 3">
    <name type="scientific">Bartonella krasnovii</name>
    <dbReference type="NCBI Taxonomy" id="2267275"/>
    <lineage>
        <taxon>Bacteria</taxon>
        <taxon>Pseudomonadati</taxon>
        <taxon>Pseudomonadota</taxon>
        <taxon>Alphaproteobacteria</taxon>
        <taxon>Hyphomicrobiales</taxon>
        <taxon>Bartonellaceae</taxon>
        <taxon>Bartonella</taxon>
    </lineage>
</organism>
<accession>A0A5B9D1G8</accession>
<evidence type="ECO:0000313" key="3">
    <source>
        <dbReference type="Proteomes" id="UP000321311"/>
    </source>
</evidence>
<sequence length="374" mass="41498">MATTHIGTHDPQSVKLWSQKLSNEVLKATKIAPLIGKSSNSIIQLYNETHKSAGDSVTFSLLVNLFGDGVTQGETLEGNEEALQFMNDRLVINELLHAVRVANEDSIDQQRILPNLRKKAKEGLVRWYANRLSIMFFLQVCGYTARTINVDGREVYIKPVHYGFNPIMAPSSERIIRPDGKTKDEELTEKAKHGFSLKLIDEAVKQAKLANPQISPVHVNGDDVYVLYLHPTQVMQLRTNTAVGEWLDIQKSVYATSRAKNPIFDGSLGMYNGVVLREAIHVTHGVKSTDSTAVKSVRRAVFLGAQSAIIGFGKNHSATHYTLKEEYFDYEREFGVAAKTLIGMKKTRFQMPGSAQTAQDFGTIVIPTYSGEAG</sequence>
<dbReference type="AlphaFoldDB" id="A0A5B9D1G8"/>
<dbReference type="OrthoDB" id="8197113at2"/>